<sequence>MSSQTEQPKMKPKAPELIHAWGTNSLPPTLLCTLIVPLHTRPLRAPILFVAPLLFSSYVNLAGYTTDAAAMSAAWSGLYALLAMRRRQEWTKKFTIRGGLRGLAVGLGAVNFVCGGWVWLRGDKAADKEERETRNRWG</sequence>
<dbReference type="AlphaFoldDB" id="A0AAE8SW20"/>
<keyword evidence="1" id="KW-0812">Transmembrane</keyword>
<evidence type="ECO:0000256" key="1">
    <source>
        <dbReference type="SAM" id="Phobius"/>
    </source>
</evidence>
<dbReference type="EMBL" id="ONZQ02000008">
    <property type="protein sequence ID" value="SPO03328.1"/>
    <property type="molecule type" value="Genomic_DNA"/>
</dbReference>
<name>A0AAE8SW20_9PEZI</name>
<feature type="transmembrane region" description="Helical" evidence="1">
    <location>
        <begin position="61"/>
        <end position="82"/>
    </location>
</feature>
<gene>
    <name evidence="2" type="ORF">DNG_06010</name>
</gene>
<dbReference type="Proteomes" id="UP001187682">
    <property type="component" value="Unassembled WGS sequence"/>
</dbReference>
<keyword evidence="1" id="KW-1133">Transmembrane helix</keyword>
<accession>A0AAE8SW20</accession>
<protein>
    <submittedName>
        <fullName evidence="2">Uncharacterized protein</fullName>
    </submittedName>
</protein>
<feature type="transmembrane region" description="Helical" evidence="1">
    <location>
        <begin position="103"/>
        <end position="120"/>
    </location>
</feature>
<organism evidence="2 3">
    <name type="scientific">Cephalotrichum gorgonifer</name>
    <dbReference type="NCBI Taxonomy" id="2041049"/>
    <lineage>
        <taxon>Eukaryota</taxon>
        <taxon>Fungi</taxon>
        <taxon>Dikarya</taxon>
        <taxon>Ascomycota</taxon>
        <taxon>Pezizomycotina</taxon>
        <taxon>Sordariomycetes</taxon>
        <taxon>Hypocreomycetidae</taxon>
        <taxon>Microascales</taxon>
        <taxon>Microascaceae</taxon>
        <taxon>Cephalotrichum</taxon>
    </lineage>
</organism>
<evidence type="ECO:0000313" key="2">
    <source>
        <dbReference type="EMBL" id="SPO03328.1"/>
    </source>
</evidence>
<proteinExistence type="predicted"/>
<reference evidence="2" key="1">
    <citation type="submission" date="2018-03" db="EMBL/GenBank/DDBJ databases">
        <authorList>
            <person name="Guldener U."/>
        </authorList>
    </citation>
    <scope>NUCLEOTIDE SEQUENCE</scope>
</reference>
<keyword evidence="1" id="KW-0472">Membrane</keyword>
<comment type="caution">
    <text evidence="2">The sequence shown here is derived from an EMBL/GenBank/DDBJ whole genome shotgun (WGS) entry which is preliminary data.</text>
</comment>
<evidence type="ECO:0000313" key="3">
    <source>
        <dbReference type="Proteomes" id="UP001187682"/>
    </source>
</evidence>
<keyword evidence="3" id="KW-1185">Reference proteome</keyword>